<dbReference type="Gene3D" id="3.10.129.10">
    <property type="entry name" value="Hotdog Thioesterase"/>
    <property type="match status" value="1"/>
</dbReference>
<organism evidence="3 4">
    <name type="scientific">Pseudonocardia kunmingensis</name>
    <dbReference type="NCBI Taxonomy" id="630975"/>
    <lineage>
        <taxon>Bacteria</taxon>
        <taxon>Bacillati</taxon>
        <taxon>Actinomycetota</taxon>
        <taxon>Actinomycetes</taxon>
        <taxon>Pseudonocardiales</taxon>
        <taxon>Pseudonocardiaceae</taxon>
        <taxon>Pseudonocardia</taxon>
    </lineage>
</organism>
<accession>A0A543DP63</accession>
<dbReference type="InterPro" id="IPR052342">
    <property type="entry name" value="MCH/BMMD"/>
</dbReference>
<dbReference type="InterPro" id="IPR002539">
    <property type="entry name" value="MaoC-like_dom"/>
</dbReference>
<protein>
    <submittedName>
        <fullName evidence="3">Acyl dehydratase</fullName>
    </submittedName>
</protein>
<dbReference type="Proteomes" id="UP000315677">
    <property type="component" value="Unassembled WGS sequence"/>
</dbReference>
<evidence type="ECO:0000313" key="3">
    <source>
        <dbReference type="EMBL" id="TQM11073.1"/>
    </source>
</evidence>
<sequence length="152" mass="16929">MGMYYEDFTLGQAFTMPTRTITETDLVSFSELSGDHNALHTDEEFAKTTAYGQRVVHGLLGVSVITGLLDRIGIFEGTAVALLGIDGWRFRAPIFVGDTVTSRMVIEGKRPTRHPERGLVERWFELDNQHGERLQEGHMPGLVLRRNPGGEG</sequence>
<gene>
    <name evidence="3" type="ORF">FB558_3615</name>
</gene>
<dbReference type="EMBL" id="VFPA01000002">
    <property type="protein sequence ID" value="TQM11073.1"/>
    <property type="molecule type" value="Genomic_DNA"/>
</dbReference>
<keyword evidence="4" id="KW-1185">Reference proteome</keyword>
<dbReference type="PANTHER" id="PTHR43664">
    <property type="entry name" value="MONOAMINE OXIDASE-RELATED"/>
    <property type="match status" value="1"/>
</dbReference>
<reference evidence="3 4" key="1">
    <citation type="submission" date="2019-06" db="EMBL/GenBank/DDBJ databases">
        <title>Sequencing the genomes of 1000 actinobacteria strains.</title>
        <authorList>
            <person name="Klenk H.-P."/>
        </authorList>
    </citation>
    <scope>NUCLEOTIDE SEQUENCE [LARGE SCALE GENOMIC DNA]</scope>
    <source>
        <strain evidence="3 4">DSM 45301</strain>
    </source>
</reference>
<evidence type="ECO:0000259" key="2">
    <source>
        <dbReference type="Pfam" id="PF01575"/>
    </source>
</evidence>
<evidence type="ECO:0000313" key="4">
    <source>
        <dbReference type="Proteomes" id="UP000315677"/>
    </source>
</evidence>
<feature type="domain" description="MaoC-like" evidence="2">
    <location>
        <begin position="10"/>
        <end position="115"/>
    </location>
</feature>
<proteinExistence type="inferred from homology"/>
<dbReference type="PANTHER" id="PTHR43664:SF1">
    <property type="entry name" value="BETA-METHYLMALYL-COA DEHYDRATASE"/>
    <property type="match status" value="1"/>
</dbReference>
<comment type="similarity">
    <text evidence="1">Belongs to the enoyl-CoA hydratase/isomerase family.</text>
</comment>
<dbReference type="InterPro" id="IPR029069">
    <property type="entry name" value="HotDog_dom_sf"/>
</dbReference>
<evidence type="ECO:0000256" key="1">
    <source>
        <dbReference type="ARBA" id="ARBA00005254"/>
    </source>
</evidence>
<name>A0A543DP63_9PSEU</name>
<dbReference type="Pfam" id="PF01575">
    <property type="entry name" value="MaoC_dehydratas"/>
    <property type="match status" value="1"/>
</dbReference>
<dbReference type="OrthoDB" id="9796589at2"/>
<dbReference type="SUPFAM" id="SSF54637">
    <property type="entry name" value="Thioesterase/thiol ester dehydrase-isomerase"/>
    <property type="match status" value="1"/>
</dbReference>
<dbReference type="AlphaFoldDB" id="A0A543DP63"/>
<comment type="caution">
    <text evidence="3">The sequence shown here is derived from an EMBL/GenBank/DDBJ whole genome shotgun (WGS) entry which is preliminary data.</text>
</comment>